<dbReference type="Gene3D" id="2.40.70.10">
    <property type="entry name" value="Acid Proteases"/>
    <property type="match status" value="1"/>
</dbReference>
<dbReference type="EMBL" id="JBANAX010000071">
    <property type="protein sequence ID" value="KAL1223583.1"/>
    <property type="molecule type" value="Genomic_DNA"/>
</dbReference>
<accession>A0ABD1C292</accession>
<evidence type="ECO:0008006" key="3">
    <source>
        <dbReference type="Google" id="ProtNLM"/>
    </source>
</evidence>
<protein>
    <recommendedName>
        <fullName evidence="3">Aspartic peptidase DDI1-type domain-containing protein</fullName>
    </recommendedName>
</protein>
<dbReference type="PANTHER" id="PTHR33067:SF31">
    <property type="entry name" value="RNA-DIRECTED DNA POLYMERASE"/>
    <property type="match status" value="1"/>
</dbReference>
<keyword evidence="2" id="KW-1185">Reference proteome</keyword>
<name>A0ABD1C292_CARAN</name>
<reference evidence="1 2" key="1">
    <citation type="submission" date="2024-04" db="EMBL/GenBank/DDBJ databases">
        <title>Genome assembly C_amara_ONT_v2.</title>
        <authorList>
            <person name="Yant L."/>
            <person name="Moore C."/>
            <person name="Slenker M."/>
        </authorList>
    </citation>
    <scope>NUCLEOTIDE SEQUENCE [LARGE SCALE GENOMIC DNA]</scope>
    <source>
        <tissue evidence="1">Leaf</tissue>
    </source>
</reference>
<sequence>MQEKLEDPGSFTLPCTLKQNVFRNALCDLSASVSVMPLSVAERLGYEDYKPSKISLVLADRSIRLPHGLLENLPVRVGHVEVPTYFIVLEMDEEPKNPLILGRPVLASAGAVIDVKKGKIELKLGKNLLMKFDIEKDLRKLTINWQVFAIEIDHQEADMAIQEPRNTMAEPLPSYIPPVLYE</sequence>
<evidence type="ECO:0000313" key="1">
    <source>
        <dbReference type="EMBL" id="KAL1223583.1"/>
    </source>
</evidence>
<dbReference type="AlphaFoldDB" id="A0ABD1C292"/>
<dbReference type="PANTHER" id="PTHR33067">
    <property type="entry name" value="RNA-DIRECTED DNA POLYMERASE-RELATED"/>
    <property type="match status" value="1"/>
</dbReference>
<organism evidence="1 2">
    <name type="scientific">Cardamine amara subsp. amara</name>
    <dbReference type="NCBI Taxonomy" id="228776"/>
    <lineage>
        <taxon>Eukaryota</taxon>
        <taxon>Viridiplantae</taxon>
        <taxon>Streptophyta</taxon>
        <taxon>Embryophyta</taxon>
        <taxon>Tracheophyta</taxon>
        <taxon>Spermatophyta</taxon>
        <taxon>Magnoliopsida</taxon>
        <taxon>eudicotyledons</taxon>
        <taxon>Gunneridae</taxon>
        <taxon>Pentapetalae</taxon>
        <taxon>rosids</taxon>
        <taxon>malvids</taxon>
        <taxon>Brassicales</taxon>
        <taxon>Brassicaceae</taxon>
        <taxon>Cardamineae</taxon>
        <taxon>Cardamine</taxon>
    </lineage>
</organism>
<proteinExistence type="predicted"/>
<dbReference type="Proteomes" id="UP001558713">
    <property type="component" value="Unassembled WGS sequence"/>
</dbReference>
<dbReference type="CDD" id="cd00303">
    <property type="entry name" value="retropepsin_like"/>
    <property type="match status" value="1"/>
</dbReference>
<evidence type="ECO:0000313" key="2">
    <source>
        <dbReference type="Proteomes" id="UP001558713"/>
    </source>
</evidence>
<dbReference type="InterPro" id="IPR021109">
    <property type="entry name" value="Peptidase_aspartic_dom_sf"/>
</dbReference>
<comment type="caution">
    <text evidence="1">The sequence shown here is derived from an EMBL/GenBank/DDBJ whole genome shotgun (WGS) entry which is preliminary data.</text>
</comment>
<gene>
    <name evidence="1" type="ORF">V5N11_034331</name>
</gene>